<comment type="similarity">
    <text evidence="1">Belongs to the pseudouridine synthase RluA family.</text>
</comment>
<dbReference type="EMBL" id="VOOR01000007">
    <property type="protein sequence ID" value="TXB66546.1"/>
    <property type="molecule type" value="Genomic_DNA"/>
</dbReference>
<evidence type="ECO:0000259" key="3">
    <source>
        <dbReference type="Pfam" id="PF00849"/>
    </source>
</evidence>
<dbReference type="PANTHER" id="PTHR21600:SF83">
    <property type="entry name" value="PSEUDOURIDYLATE SYNTHASE RPUSD4, MITOCHONDRIAL"/>
    <property type="match status" value="1"/>
</dbReference>
<keyword evidence="2" id="KW-0413">Isomerase</keyword>
<proteinExistence type="inferred from homology"/>
<dbReference type="InterPro" id="IPR006145">
    <property type="entry name" value="PsdUridine_synth_RsuA/RluA"/>
</dbReference>
<dbReference type="GO" id="GO:0003723">
    <property type="term" value="F:RNA binding"/>
    <property type="evidence" value="ECO:0007669"/>
    <property type="project" value="InterPro"/>
</dbReference>
<dbReference type="SUPFAM" id="SSF55120">
    <property type="entry name" value="Pseudouridine synthase"/>
    <property type="match status" value="1"/>
</dbReference>
<evidence type="ECO:0000256" key="1">
    <source>
        <dbReference type="ARBA" id="ARBA00010876"/>
    </source>
</evidence>
<dbReference type="RefSeq" id="WP_147166335.1">
    <property type="nucleotide sequence ID" value="NZ_VOOR01000007.1"/>
</dbReference>
<dbReference type="GO" id="GO:0140098">
    <property type="term" value="F:catalytic activity, acting on RNA"/>
    <property type="evidence" value="ECO:0007669"/>
    <property type="project" value="UniProtKB-ARBA"/>
</dbReference>
<dbReference type="Proteomes" id="UP000321580">
    <property type="component" value="Unassembled WGS sequence"/>
</dbReference>
<sequence>MIGLQVLFEDNHLIAVNKPAGMLVQGDVTEDKPLSEFVKMYIADRYNKPGDVFLGTIHRLDRPVSGVVIYARTSKALSRMNKLFQERAIEKTYWAITEQRPEPLNGRLVHYIDKDRERNVAHASLRKRNKDAKESSLDYELVSEIGNHHLLKVNPHTGRPHQIRVQLSHMGCPIRGDIKYGAPYPNPDGNIHLHCRSMSFVHPVRQEPITITANPLVKDEVWRMFNNLWED</sequence>
<name>A0A5C6RVI0_9BACT</name>
<comment type="caution">
    <text evidence="4">The sequence shown here is derived from an EMBL/GenBank/DDBJ whole genome shotgun (WGS) entry which is preliminary data.</text>
</comment>
<dbReference type="GO" id="GO:0001522">
    <property type="term" value="P:pseudouridine synthesis"/>
    <property type="evidence" value="ECO:0007669"/>
    <property type="project" value="InterPro"/>
</dbReference>
<dbReference type="Gene3D" id="3.30.2350.10">
    <property type="entry name" value="Pseudouridine synthase"/>
    <property type="match status" value="1"/>
</dbReference>
<feature type="domain" description="Pseudouridine synthase RsuA/RluA-like" evidence="3">
    <location>
        <begin position="12"/>
        <end position="169"/>
    </location>
</feature>
<dbReference type="GO" id="GO:0006396">
    <property type="term" value="P:RNA processing"/>
    <property type="evidence" value="ECO:0007669"/>
    <property type="project" value="UniProtKB-ARBA"/>
</dbReference>
<gene>
    <name evidence="4" type="ORF">FRY97_04990</name>
</gene>
<dbReference type="PANTHER" id="PTHR21600">
    <property type="entry name" value="MITOCHONDRIAL RNA PSEUDOURIDINE SYNTHASE"/>
    <property type="match status" value="1"/>
</dbReference>
<keyword evidence="5" id="KW-1185">Reference proteome</keyword>
<protein>
    <submittedName>
        <fullName evidence="4">RNA pseudouridine synthase</fullName>
    </submittedName>
</protein>
<dbReference type="OrthoDB" id="9807829at2"/>
<evidence type="ECO:0000313" key="5">
    <source>
        <dbReference type="Proteomes" id="UP000321580"/>
    </source>
</evidence>
<dbReference type="CDD" id="cd02869">
    <property type="entry name" value="PseudoU_synth_RluA_like"/>
    <property type="match status" value="1"/>
</dbReference>
<accession>A0A5C6RVI0</accession>
<dbReference type="Pfam" id="PF00849">
    <property type="entry name" value="PseudoU_synth_2"/>
    <property type="match status" value="1"/>
</dbReference>
<dbReference type="InterPro" id="IPR050188">
    <property type="entry name" value="RluA_PseudoU_synthase"/>
</dbReference>
<dbReference type="InterPro" id="IPR020103">
    <property type="entry name" value="PsdUridine_synth_cat_dom_sf"/>
</dbReference>
<evidence type="ECO:0000256" key="2">
    <source>
        <dbReference type="ARBA" id="ARBA00023235"/>
    </source>
</evidence>
<dbReference type="GO" id="GO:0009982">
    <property type="term" value="F:pseudouridine synthase activity"/>
    <property type="evidence" value="ECO:0007669"/>
    <property type="project" value="InterPro"/>
</dbReference>
<organism evidence="4 5">
    <name type="scientific">Phaeodactylibacter luteus</name>
    <dbReference type="NCBI Taxonomy" id="1564516"/>
    <lineage>
        <taxon>Bacteria</taxon>
        <taxon>Pseudomonadati</taxon>
        <taxon>Bacteroidota</taxon>
        <taxon>Saprospiria</taxon>
        <taxon>Saprospirales</taxon>
        <taxon>Haliscomenobacteraceae</taxon>
        <taxon>Phaeodactylibacter</taxon>
    </lineage>
</organism>
<reference evidence="4 5" key="1">
    <citation type="submission" date="2019-08" db="EMBL/GenBank/DDBJ databases">
        <title>Genome of Phaeodactylibacter luteus.</title>
        <authorList>
            <person name="Bowman J.P."/>
        </authorList>
    </citation>
    <scope>NUCLEOTIDE SEQUENCE [LARGE SCALE GENOMIC DNA]</scope>
    <source>
        <strain evidence="4 5">KCTC 42180</strain>
    </source>
</reference>
<evidence type="ECO:0000313" key="4">
    <source>
        <dbReference type="EMBL" id="TXB66546.1"/>
    </source>
</evidence>
<dbReference type="AlphaFoldDB" id="A0A5C6RVI0"/>